<dbReference type="InterPro" id="IPR054297">
    <property type="entry name" value="DUF7033"/>
</dbReference>
<gene>
    <name evidence="2" type="ORF">GCM10023184_05330</name>
</gene>
<reference evidence="3" key="1">
    <citation type="journal article" date="2019" name="Int. J. Syst. Evol. Microbiol.">
        <title>The Global Catalogue of Microorganisms (GCM) 10K type strain sequencing project: providing services to taxonomists for standard genome sequencing and annotation.</title>
        <authorList>
            <consortium name="The Broad Institute Genomics Platform"/>
            <consortium name="The Broad Institute Genome Sequencing Center for Infectious Disease"/>
            <person name="Wu L."/>
            <person name="Ma J."/>
        </authorList>
    </citation>
    <scope>NUCLEOTIDE SEQUENCE [LARGE SCALE GENOMIC DNA]</scope>
    <source>
        <strain evidence="3">JCM 17919</strain>
    </source>
</reference>
<dbReference type="EMBL" id="BAABGY010000002">
    <property type="protein sequence ID" value="GAA4320232.1"/>
    <property type="molecule type" value="Genomic_DNA"/>
</dbReference>
<protein>
    <recommendedName>
        <fullName evidence="1">DUF7033 domain-containing protein</fullName>
    </recommendedName>
</protein>
<sequence>MLDFLSGYFGVPFTRTPDAASAIIGYDPGGLIVPWGLLEETGIRAFDPPVTRHAAGFPVLFPNEGPLGFDLFAGIFFLLSRYEEYGDAPPDEYGRFAHTGSLAHRHGFLQRPLIHEWLHHLAQRIEGLKGPGFSFVPTYDIDMAWSYRHKGPARNAAGLLRSVLSGRIQEAARRVRVLGAKAADPFDCFRALDELHRQFKLDPIYFILSARQRGRYDKNIPLAHPDMKALVRRLSAQYRIGLHPSWRSGDEPVELREEQRALGAAAGKGILHSRQHYIRMRLPGTYRSLLHAGIRNDYSMGYGSVNGFRASVAVPFYWYDLEKEEQTDLLLHPFCFMDANAYYEQRQDIRSTEMELGYYTDTLKRWGGTFITIWHNTILGSAPSFAGWAALYGRFLQRVTSPY</sequence>
<dbReference type="Proteomes" id="UP001501725">
    <property type="component" value="Unassembled WGS sequence"/>
</dbReference>
<evidence type="ECO:0000313" key="2">
    <source>
        <dbReference type="EMBL" id="GAA4320232.1"/>
    </source>
</evidence>
<evidence type="ECO:0000313" key="3">
    <source>
        <dbReference type="Proteomes" id="UP001501725"/>
    </source>
</evidence>
<dbReference type="RefSeq" id="WP_345253147.1">
    <property type="nucleotide sequence ID" value="NZ_BAABGY010000002.1"/>
</dbReference>
<dbReference type="Pfam" id="PF23019">
    <property type="entry name" value="DUF7033"/>
    <property type="match status" value="1"/>
</dbReference>
<name>A0ABP8G9Y3_9BACT</name>
<comment type="caution">
    <text evidence="2">The sequence shown here is derived from an EMBL/GenBank/DDBJ whole genome shotgun (WGS) entry which is preliminary data.</text>
</comment>
<keyword evidence="3" id="KW-1185">Reference proteome</keyword>
<feature type="domain" description="DUF7033" evidence="1">
    <location>
        <begin position="68"/>
        <end position="150"/>
    </location>
</feature>
<evidence type="ECO:0000259" key="1">
    <source>
        <dbReference type="Pfam" id="PF23019"/>
    </source>
</evidence>
<proteinExistence type="predicted"/>
<organism evidence="2 3">
    <name type="scientific">Flaviaesturariibacter amylovorans</name>
    <dbReference type="NCBI Taxonomy" id="1084520"/>
    <lineage>
        <taxon>Bacteria</taxon>
        <taxon>Pseudomonadati</taxon>
        <taxon>Bacteroidota</taxon>
        <taxon>Chitinophagia</taxon>
        <taxon>Chitinophagales</taxon>
        <taxon>Chitinophagaceae</taxon>
        <taxon>Flaviaestuariibacter</taxon>
    </lineage>
</organism>
<accession>A0ABP8G9Y3</accession>